<evidence type="ECO:0000313" key="3">
    <source>
        <dbReference type="Proteomes" id="UP000186922"/>
    </source>
</evidence>
<dbReference type="AlphaFoldDB" id="A0A1D1VVT0"/>
<feature type="chain" id="PRO_5008898905" evidence="1">
    <location>
        <begin position="29"/>
        <end position="344"/>
    </location>
</feature>
<dbReference type="OrthoDB" id="2094222at2759"/>
<sequence length="344" mass="37527">MDRSGDCGAFCRRTALFCLVIFSRTVLSYDPLPDGYQSLSAKDKLSVLWGRISEQAYDAQNLPTASAPPASMSKLASVDFMSQVFLHIADEMPVGRPKLPHAYGVTCKIQLVISPNTTRKYTGVFRSGGVGVIRLSLGALNNQSFNPGLGLKILIDGKPSENFHCLSPNSQAEPLDRNFFAGPFRSIVPPNPNHSAAALAGQRISQKTVEALPGTDSEKPDNGSVMGLFEQASVTSDGKTVEKPIAPLLISFNPNPALGYDPRDQQDFRAHLMNITEGTLMFKVAVKTYLSDGEVEIGALYTRGPCVASEYQDQKLFFQHTRLPWRKTGNDLPRSDSFSHVMAL</sequence>
<dbReference type="Proteomes" id="UP000186922">
    <property type="component" value="Unassembled WGS sequence"/>
</dbReference>
<feature type="signal peptide" evidence="1">
    <location>
        <begin position="1"/>
        <end position="28"/>
    </location>
</feature>
<keyword evidence="3" id="KW-1185">Reference proteome</keyword>
<name>A0A1D1VVT0_RAMVA</name>
<proteinExistence type="predicted"/>
<gene>
    <name evidence="2" type="primary">RvY_14265-1</name>
    <name evidence="2" type="synonym">RvY_14265.1</name>
    <name evidence="2" type="ORF">RvY_14265</name>
</gene>
<accession>A0A1D1VVT0</accession>
<keyword evidence="1" id="KW-0732">Signal</keyword>
<protein>
    <submittedName>
        <fullName evidence="2">Uncharacterized protein</fullName>
    </submittedName>
</protein>
<organism evidence="2 3">
    <name type="scientific">Ramazzottius varieornatus</name>
    <name type="common">Water bear</name>
    <name type="synonym">Tardigrade</name>
    <dbReference type="NCBI Taxonomy" id="947166"/>
    <lineage>
        <taxon>Eukaryota</taxon>
        <taxon>Metazoa</taxon>
        <taxon>Ecdysozoa</taxon>
        <taxon>Tardigrada</taxon>
        <taxon>Eutardigrada</taxon>
        <taxon>Parachela</taxon>
        <taxon>Hypsibioidea</taxon>
        <taxon>Ramazzottiidae</taxon>
        <taxon>Ramazzottius</taxon>
    </lineage>
</organism>
<comment type="caution">
    <text evidence="2">The sequence shown here is derived from an EMBL/GenBank/DDBJ whole genome shotgun (WGS) entry which is preliminary data.</text>
</comment>
<evidence type="ECO:0000256" key="1">
    <source>
        <dbReference type="SAM" id="SignalP"/>
    </source>
</evidence>
<evidence type="ECO:0000313" key="2">
    <source>
        <dbReference type="EMBL" id="GAV03898.1"/>
    </source>
</evidence>
<dbReference type="EMBL" id="BDGG01000010">
    <property type="protein sequence ID" value="GAV03898.1"/>
    <property type="molecule type" value="Genomic_DNA"/>
</dbReference>
<reference evidence="2 3" key="1">
    <citation type="journal article" date="2016" name="Nat. Commun.">
        <title>Extremotolerant tardigrade genome and improved radiotolerance of human cultured cells by tardigrade-unique protein.</title>
        <authorList>
            <person name="Hashimoto T."/>
            <person name="Horikawa D.D."/>
            <person name="Saito Y."/>
            <person name="Kuwahara H."/>
            <person name="Kozuka-Hata H."/>
            <person name="Shin-I T."/>
            <person name="Minakuchi Y."/>
            <person name="Ohishi K."/>
            <person name="Motoyama A."/>
            <person name="Aizu T."/>
            <person name="Enomoto A."/>
            <person name="Kondo K."/>
            <person name="Tanaka S."/>
            <person name="Hara Y."/>
            <person name="Koshikawa S."/>
            <person name="Sagara H."/>
            <person name="Miura T."/>
            <person name="Yokobori S."/>
            <person name="Miyagawa K."/>
            <person name="Suzuki Y."/>
            <person name="Kubo T."/>
            <person name="Oyama M."/>
            <person name="Kohara Y."/>
            <person name="Fujiyama A."/>
            <person name="Arakawa K."/>
            <person name="Katayama T."/>
            <person name="Toyoda A."/>
            <person name="Kunieda T."/>
        </authorList>
    </citation>
    <scope>NUCLEOTIDE SEQUENCE [LARGE SCALE GENOMIC DNA]</scope>
    <source>
        <strain evidence="2 3">YOKOZUNA-1</strain>
    </source>
</reference>